<dbReference type="PROSITE" id="PS50016">
    <property type="entry name" value="ZF_PHD_2"/>
    <property type="match status" value="1"/>
</dbReference>
<keyword evidence="17" id="KW-1185">Reference proteome</keyword>
<dbReference type="InterPro" id="IPR019787">
    <property type="entry name" value="Znf_PHD-finger"/>
</dbReference>
<dbReference type="SMART" id="SM00571">
    <property type="entry name" value="DDT"/>
    <property type="match status" value="1"/>
</dbReference>
<name>A0ABQ7PXG2_PLUXY</name>
<dbReference type="EMBL" id="JAHIBW010000025">
    <property type="protein sequence ID" value="KAG7297674.1"/>
    <property type="molecule type" value="Genomic_DNA"/>
</dbReference>
<evidence type="ECO:0000256" key="8">
    <source>
        <dbReference type="ARBA" id="ARBA00023242"/>
    </source>
</evidence>
<feature type="domain" description="DDT" evidence="15">
    <location>
        <begin position="168"/>
        <end position="233"/>
    </location>
</feature>
<dbReference type="InterPro" id="IPR001487">
    <property type="entry name" value="Bromodomain"/>
</dbReference>
<keyword evidence="8" id="KW-0539">Nucleus</keyword>
<keyword evidence="6 9" id="KW-0103">Bromodomain</keyword>
<dbReference type="InterPro" id="IPR019786">
    <property type="entry name" value="Zinc_finger_PHD-type_CS"/>
</dbReference>
<evidence type="ECO:0000256" key="4">
    <source>
        <dbReference type="ARBA" id="ARBA00022833"/>
    </source>
</evidence>
<comment type="subcellular location">
    <subcellularLocation>
        <location evidence="1">Nucleus</location>
    </subcellularLocation>
</comment>
<evidence type="ECO:0000256" key="3">
    <source>
        <dbReference type="ARBA" id="ARBA00022771"/>
    </source>
</evidence>
<evidence type="ECO:0000256" key="5">
    <source>
        <dbReference type="ARBA" id="ARBA00023015"/>
    </source>
</evidence>
<dbReference type="InterPro" id="IPR001965">
    <property type="entry name" value="Znf_PHD"/>
</dbReference>
<evidence type="ECO:0000256" key="7">
    <source>
        <dbReference type="ARBA" id="ARBA00023163"/>
    </source>
</evidence>
<feature type="compositionally biased region" description="Acidic residues" evidence="12">
    <location>
        <begin position="1225"/>
        <end position="1234"/>
    </location>
</feature>
<feature type="region of interest" description="Disordered" evidence="12">
    <location>
        <begin position="1220"/>
        <end position="1255"/>
    </location>
</feature>
<evidence type="ECO:0000256" key="6">
    <source>
        <dbReference type="ARBA" id="ARBA00023117"/>
    </source>
</evidence>
<keyword evidence="2" id="KW-0479">Metal-binding</keyword>
<dbReference type="Pfam" id="PF00439">
    <property type="entry name" value="Bromodomain"/>
    <property type="match status" value="1"/>
</dbReference>
<dbReference type="InterPro" id="IPR011011">
    <property type="entry name" value="Znf_FYVE_PHD"/>
</dbReference>
<feature type="domain" description="PHD-type" evidence="14">
    <location>
        <begin position="875"/>
        <end position="925"/>
    </location>
</feature>
<evidence type="ECO:0000256" key="1">
    <source>
        <dbReference type="ARBA" id="ARBA00004123"/>
    </source>
</evidence>
<feature type="region of interest" description="Disordered" evidence="12">
    <location>
        <begin position="1019"/>
        <end position="1115"/>
    </location>
</feature>
<organism evidence="16 17">
    <name type="scientific">Plutella xylostella</name>
    <name type="common">Diamondback moth</name>
    <name type="synonym">Plutella maculipennis</name>
    <dbReference type="NCBI Taxonomy" id="51655"/>
    <lineage>
        <taxon>Eukaryota</taxon>
        <taxon>Metazoa</taxon>
        <taxon>Ecdysozoa</taxon>
        <taxon>Arthropoda</taxon>
        <taxon>Hexapoda</taxon>
        <taxon>Insecta</taxon>
        <taxon>Pterygota</taxon>
        <taxon>Neoptera</taxon>
        <taxon>Endopterygota</taxon>
        <taxon>Lepidoptera</taxon>
        <taxon>Glossata</taxon>
        <taxon>Ditrysia</taxon>
        <taxon>Yponomeutoidea</taxon>
        <taxon>Plutellidae</taxon>
        <taxon>Plutella</taxon>
    </lineage>
</organism>
<feature type="compositionally biased region" description="Basic and acidic residues" evidence="12">
    <location>
        <begin position="110"/>
        <end position="125"/>
    </location>
</feature>
<evidence type="ECO:0000313" key="17">
    <source>
        <dbReference type="Proteomes" id="UP000823941"/>
    </source>
</evidence>
<dbReference type="SMART" id="SM00297">
    <property type="entry name" value="BROMO"/>
    <property type="match status" value="1"/>
</dbReference>
<evidence type="ECO:0000259" key="13">
    <source>
        <dbReference type="PROSITE" id="PS50014"/>
    </source>
</evidence>
<evidence type="ECO:0000259" key="15">
    <source>
        <dbReference type="PROSITE" id="PS50827"/>
    </source>
</evidence>
<keyword evidence="7" id="KW-0804">Transcription</keyword>
<feature type="region of interest" description="Disordered" evidence="12">
    <location>
        <begin position="526"/>
        <end position="555"/>
    </location>
</feature>
<dbReference type="Proteomes" id="UP000823941">
    <property type="component" value="Chromosome 25"/>
</dbReference>
<feature type="coiled-coil region" evidence="11">
    <location>
        <begin position="375"/>
        <end position="423"/>
    </location>
</feature>
<dbReference type="PROSITE" id="PS01359">
    <property type="entry name" value="ZF_PHD_1"/>
    <property type="match status" value="1"/>
</dbReference>
<evidence type="ECO:0000256" key="2">
    <source>
        <dbReference type="ARBA" id="ARBA00022723"/>
    </source>
</evidence>
<evidence type="ECO:0000256" key="9">
    <source>
        <dbReference type="PROSITE-ProRule" id="PRU00035"/>
    </source>
</evidence>
<feature type="region of interest" description="Disordered" evidence="12">
    <location>
        <begin position="27"/>
        <end position="105"/>
    </location>
</feature>
<dbReference type="InterPro" id="IPR018359">
    <property type="entry name" value="Bromodomain_CS"/>
</dbReference>
<dbReference type="InterPro" id="IPR036427">
    <property type="entry name" value="Bromodomain-like_sf"/>
</dbReference>
<evidence type="ECO:0000259" key="14">
    <source>
        <dbReference type="PROSITE" id="PS50016"/>
    </source>
</evidence>
<comment type="caution">
    <text evidence="16">The sequence shown here is derived from an EMBL/GenBank/DDBJ whole genome shotgun (WGS) entry which is preliminary data.</text>
</comment>
<dbReference type="PROSITE" id="PS50014">
    <property type="entry name" value="BROMODOMAIN_2"/>
    <property type="match status" value="1"/>
</dbReference>
<dbReference type="InterPro" id="IPR018501">
    <property type="entry name" value="DDT_dom"/>
</dbReference>
<reference evidence="16 17" key="1">
    <citation type="submission" date="2021-06" db="EMBL/GenBank/DDBJ databases">
        <title>A haploid diamondback moth (Plutella xylostella L.) genome assembly resolves 31 chromosomes and identifies a diamide resistance mutation.</title>
        <authorList>
            <person name="Ward C.M."/>
            <person name="Perry K.D."/>
            <person name="Baker G."/>
            <person name="Powis K."/>
            <person name="Heckel D.G."/>
            <person name="Baxter S.W."/>
        </authorList>
    </citation>
    <scope>NUCLEOTIDE SEQUENCE [LARGE SCALE GENOMIC DNA]</scope>
    <source>
        <strain evidence="16 17">LV</strain>
        <tissue evidence="16">Single pupa</tissue>
    </source>
</reference>
<dbReference type="PROSITE" id="PS00633">
    <property type="entry name" value="BROMODOMAIN_1"/>
    <property type="match status" value="1"/>
</dbReference>
<protein>
    <recommendedName>
        <fullName evidence="18">Bromodomain adjacent to zinc finger domain protein 1A</fullName>
    </recommendedName>
</protein>
<dbReference type="PANTHER" id="PTHR46510">
    <property type="entry name" value="BROMODOMAIN ADJACENT TO ZINC FINGER DOMAIN PROTEIN 1A"/>
    <property type="match status" value="1"/>
</dbReference>
<dbReference type="Pfam" id="PF00628">
    <property type="entry name" value="PHD"/>
    <property type="match status" value="1"/>
</dbReference>
<dbReference type="SMART" id="SM00249">
    <property type="entry name" value="PHD"/>
    <property type="match status" value="2"/>
</dbReference>
<feature type="compositionally biased region" description="Basic and acidic residues" evidence="12">
    <location>
        <begin position="66"/>
        <end position="105"/>
    </location>
</feature>
<sequence>MENTVIVIKKAALEKYNIGKVNFEQIFTGSPPDFPSSKRLMKTSISPAKGQPKPGSASKAKPAKKPSPEKKGQQSMDKFVKKSDKADAPKPKPDPAAKKSGQDLADKMRRAEEQMKQRREDEKAKKKEKNARLQAYLKEWQKVKDDLLLEDHKIIPKGTPVVIEGIDSKHIGDFLSVLEFVHLYAETLKTKEFFHNGLDIETFRKALTAKEYASCFSDLIQMMLQTIFSLQEDEAEEYNEGGSIDVSNGLDEEAPSAELDMNRAVELATKASKWPQTYLGTPLSKLPMDPTTVSEVLRLHLLSSGAAAGSRCAAWRYQQRGGYSARDEPALQLRRHNPRPLLALRAAHVTALPLEDKFTILQCLQNQILSYATVRDIVEEKLENYKAMKHELRMSHIQERKREAELLVAKAKLKKEAAAKKEEQKLTGDKAKAVDLELTRAIEKLTKEGEDKKAQYVKKSNQLQKDCFEYVSYLGSDRAYRRYWLNQCVAGLFVEAGAEPRGPCLDKPVLPAPPDEDTLTYVTKLFESDKERGGSDKENDSGANSRGNSPKKPLAHLNGLTQKLSGLESNLQHMKELLMCTGDISTCYPHGSASRPQWWVLHSPEQVSALMTSLNKRGAREAELRHSLEVDLPRLLHYVKDAPLSALNPTVAPPPPVAPTRRNKFQPSLVVPPDCSVREALELSLRDYILELEEKIFHGCLGAVQVKDREAWRGTIMLRGYDKQADYLSWGPRKQFRDDCHLPNGVFKMPAEVDPENPIPENKYRDPGHYLSDRVNGVKLEPDTVKTEAPAGGVVRGLASALLQVEQGIHHKYLKRPLGLDDKERKEREAKGKSLDMEALERWEVSLMECQSFAQICLHLFTLDSSVSWSASILNASCKICRRKTDPDNMLLCDHCNKGHHLYCLKPKLTKVPEGDWFCAQCKPKEQKTPRKRRKIFSDEELEEAMHEDSSDSESESPAVCGTCGSGGELAAACSSCRAPHHAECLPPRASRRALCKQCTPARERRRCAETAITNIHEYTRALNAPRHDTSESDDSEDNTALVRLKTTRKSRNSKEPSPMVNGHSTTKKSRKSKEETNTSSRKSRTSEATTPVMNGHHEERKSSRRSSKGASQPALHAAALQQLLKELLKHKDSWPFAEPVDVEEVPDYLSIISTPMDLSTMQSKLASGGYESDAQFVADAALVFRNCYTYNRDTHPVARSAVRLEKYFNKRAAELELPTLPEMNFDEEAEADVEAGSKRASSEEPPTAKRVKTK</sequence>
<accession>A0ABQ7PXG2</accession>
<feature type="domain" description="Bromo" evidence="13">
    <location>
        <begin position="1129"/>
        <end position="1199"/>
    </location>
</feature>
<dbReference type="SUPFAM" id="SSF57903">
    <property type="entry name" value="FYVE/PHD zinc finger"/>
    <property type="match status" value="2"/>
</dbReference>
<dbReference type="Pfam" id="PF02791">
    <property type="entry name" value="DDT"/>
    <property type="match status" value="1"/>
</dbReference>
<dbReference type="Gene3D" id="3.30.40.10">
    <property type="entry name" value="Zinc/RING finger domain, C3HC4 (zinc finger)"/>
    <property type="match status" value="1"/>
</dbReference>
<dbReference type="InterPro" id="IPR047171">
    <property type="entry name" value="BAZ1A"/>
</dbReference>
<dbReference type="PRINTS" id="PR00503">
    <property type="entry name" value="BROMODOMAIN"/>
</dbReference>
<proteinExistence type="predicted"/>
<evidence type="ECO:0000256" key="11">
    <source>
        <dbReference type="SAM" id="Coils"/>
    </source>
</evidence>
<keyword evidence="5" id="KW-0805">Transcription regulation</keyword>
<evidence type="ECO:0000313" key="16">
    <source>
        <dbReference type="EMBL" id="KAG7297674.1"/>
    </source>
</evidence>
<dbReference type="InterPro" id="IPR028941">
    <property type="entry name" value="WHIM2_dom"/>
</dbReference>
<dbReference type="Gene3D" id="1.20.920.10">
    <property type="entry name" value="Bromodomain-like"/>
    <property type="match status" value="1"/>
</dbReference>
<dbReference type="Pfam" id="PF15613">
    <property type="entry name" value="WSD"/>
    <property type="match status" value="1"/>
</dbReference>
<keyword evidence="3 10" id="KW-0863">Zinc-finger</keyword>
<dbReference type="PANTHER" id="PTHR46510:SF1">
    <property type="entry name" value="BROMODOMAIN ADJACENT TO ZINC FINGER DOMAIN PROTEIN 1A"/>
    <property type="match status" value="1"/>
</dbReference>
<dbReference type="InterPro" id="IPR013083">
    <property type="entry name" value="Znf_RING/FYVE/PHD"/>
</dbReference>
<evidence type="ECO:0000256" key="10">
    <source>
        <dbReference type="PROSITE-ProRule" id="PRU00146"/>
    </source>
</evidence>
<keyword evidence="11" id="KW-0175">Coiled coil</keyword>
<feature type="compositionally biased region" description="Basic and acidic residues" evidence="12">
    <location>
        <begin position="526"/>
        <end position="540"/>
    </location>
</feature>
<dbReference type="PROSITE" id="PS50827">
    <property type="entry name" value="DDT"/>
    <property type="match status" value="1"/>
</dbReference>
<evidence type="ECO:0008006" key="18">
    <source>
        <dbReference type="Google" id="ProtNLM"/>
    </source>
</evidence>
<dbReference type="SUPFAM" id="SSF47370">
    <property type="entry name" value="Bromodomain"/>
    <property type="match status" value="1"/>
</dbReference>
<keyword evidence="4" id="KW-0862">Zinc</keyword>
<evidence type="ECO:0000256" key="12">
    <source>
        <dbReference type="SAM" id="MobiDB-lite"/>
    </source>
</evidence>
<feature type="region of interest" description="Disordered" evidence="12">
    <location>
        <begin position="110"/>
        <end position="129"/>
    </location>
</feature>
<gene>
    <name evidence="16" type="ORF">JYU34_018390</name>
</gene>